<dbReference type="AlphaFoldDB" id="A0A2P6SDC3"/>
<reference evidence="1 2" key="1">
    <citation type="journal article" date="2018" name="Nat. Genet.">
        <title>The Rosa genome provides new insights in the design of modern roses.</title>
        <authorList>
            <person name="Bendahmane M."/>
        </authorList>
    </citation>
    <scope>NUCLEOTIDE SEQUENCE [LARGE SCALE GENOMIC DNA]</scope>
    <source>
        <strain evidence="2">cv. Old Blush</strain>
    </source>
</reference>
<name>A0A2P6SDC3_ROSCH</name>
<comment type="caution">
    <text evidence="1">The sequence shown here is derived from an EMBL/GenBank/DDBJ whole genome shotgun (WGS) entry which is preliminary data.</text>
</comment>
<organism evidence="1 2">
    <name type="scientific">Rosa chinensis</name>
    <name type="common">China rose</name>
    <dbReference type="NCBI Taxonomy" id="74649"/>
    <lineage>
        <taxon>Eukaryota</taxon>
        <taxon>Viridiplantae</taxon>
        <taxon>Streptophyta</taxon>
        <taxon>Embryophyta</taxon>
        <taxon>Tracheophyta</taxon>
        <taxon>Spermatophyta</taxon>
        <taxon>Magnoliopsida</taxon>
        <taxon>eudicotyledons</taxon>
        <taxon>Gunneridae</taxon>
        <taxon>Pentapetalae</taxon>
        <taxon>rosids</taxon>
        <taxon>fabids</taxon>
        <taxon>Rosales</taxon>
        <taxon>Rosaceae</taxon>
        <taxon>Rosoideae</taxon>
        <taxon>Rosoideae incertae sedis</taxon>
        <taxon>Rosa</taxon>
    </lineage>
</organism>
<protein>
    <submittedName>
        <fullName evidence="1">Uncharacterized protein</fullName>
    </submittedName>
</protein>
<accession>A0A2P6SDC3</accession>
<keyword evidence="2" id="KW-1185">Reference proteome</keyword>
<proteinExistence type="predicted"/>
<gene>
    <name evidence="1" type="ORF">RchiOBHm_Chr1g0340001</name>
</gene>
<dbReference type="EMBL" id="PDCK01000039">
    <property type="protein sequence ID" value="PRQ56683.1"/>
    <property type="molecule type" value="Genomic_DNA"/>
</dbReference>
<dbReference type="Proteomes" id="UP000238479">
    <property type="component" value="Chromosome 1"/>
</dbReference>
<dbReference type="Gramene" id="PRQ56683">
    <property type="protein sequence ID" value="PRQ56683"/>
    <property type="gene ID" value="RchiOBHm_Chr1g0340001"/>
</dbReference>
<evidence type="ECO:0000313" key="2">
    <source>
        <dbReference type="Proteomes" id="UP000238479"/>
    </source>
</evidence>
<sequence>MLKRQSNVVRALKCSSRRNFYFLNVYETIKTLVFFPESVESNDINFEAWMVEMKGITYHNSKHGNQTTVKNCSLIHLLA</sequence>
<evidence type="ECO:0000313" key="1">
    <source>
        <dbReference type="EMBL" id="PRQ56683.1"/>
    </source>
</evidence>